<gene>
    <name evidence="1" type="ORF">I9W95_17830</name>
</gene>
<proteinExistence type="predicted"/>
<accession>A0ABS7ZYD1</accession>
<dbReference type="Proteomes" id="UP000714380">
    <property type="component" value="Unassembled WGS sequence"/>
</dbReference>
<sequence>MSVCAVRERAKLAGKLFKLLVRPPFKGVNSEKLIAIEVGNDQISLVVHTKNVGLAWSYVGYESYV</sequence>
<protein>
    <submittedName>
        <fullName evidence="1">Uncharacterized protein</fullName>
    </submittedName>
</protein>
<dbReference type="RefSeq" id="WP_225677419.1">
    <property type="nucleotide sequence ID" value="NZ_JAEDAH010000105.1"/>
</dbReference>
<organism evidence="1 2">
    <name type="scientific">Thalassolituus marinus</name>
    <dbReference type="NCBI Taxonomy" id="671053"/>
    <lineage>
        <taxon>Bacteria</taxon>
        <taxon>Pseudomonadati</taxon>
        <taxon>Pseudomonadota</taxon>
        <taxon>Gammaproteobacteria</taxon>
        <taxon>Oceanospirillales</taxon>
        <taxon>Oceanospirillaceae</taxon>
        <taxon>Thalassolituus</taxon>
    </lineage>
</organism>
<dbReference type="EMBL" id="JAEDAH010000105">
    <property type="protein sequence ID" value="MCA6065461.1"/>
    <property type="molecule type" value="Genomic_DNA"/>
</dbReference>
<evidence type="ECO:0000313" key="1">
    <source>
        <dbReference type="EMBL" id="MCA6065461.1"/>
    </source>
</evidence>
<evidence type="ECO:0000313" key="2">
    <source>
        <dbReference type="Proteomes" id="UP000714380"/>
    </source>
</evidence>
<reference evidence="1 2" key="1">
    <citation type="submission" date="2020-12" db="EMBL/GenBank/DDBJ databases">
        <title>Novel Thalassolituus-related marine hydrocarbonoclastic bacteria mediated algae-derived hydrocarbons mineralization in twilight zone of the northern South China Sea.</title>
        <authorList>
            <person name="Dong C."/>
        </authorList>
    </citation>
    <scope>NUCLEOTIDE SEQUENCE [LARGE SCALE GENOMIC DNA]</scope>
    <source>
        <strain evidence="1 2">IMCC1826</strain>
    </source>
</reference>
<comment type="caution">
    <text evidence="1">The sequence shown here is derived from an EMBL/GenBank/DDBJ whole genome shotgun (WGS) entry which is preliminary data.</text>
</comment>
<keyword evidence="2" id="KW-1185">Reference proteome</keyword>
<name>A0ABS7ZYD1_9GAMM</name>